<dbReference type="PANTHER" id="PTHR30589:SF0">
    <property type="entry name" value="PHOSPHATIDYLGLYCEROL--PROLIPOPROTEIN DIACYLGLYCERYL TRANSFERASE"/>
    <property type="match status" value="1"/>
</dbReference>
<dbReference type="GO" id="GO:0008961">
    <property type="term" value="F:phosphatidylglycerol-prolipoprotein diacylglyceryl transferase activity"/>
    <property type="evidence" value="ECO:0007669"/>
    <property type="project" value="UniProtKB-UniRule"/>
</dbReference>
<feature type="transmembrane region" description="Helical" evidence="7">
    <location>
        <begin position="207"/>
        <end position="225"/>
    </location>
</feature>
<dbReference type="GeneID" id="303219992"/>
<dbReference type="RefSeq" id="WP_101554726.1">
    <property type="nucleotide sequence ID" value="NZ_FXYY01000009.1"/>
</dbReference>
<dbReference type="PROSITE" id="PS01311">
    <property type="entry name" value="LGT"/>
    <property type="match status" value="1"/>
</dbReference>
<name>A0A2H1J590_BRELN</name>
<dbReference type="GO" id="GO:0042158">
    <property type="term" value="P:lipoprotein biosynthetic process"/>
    <property type="evidence" value="ECO:0007669"/>
    <property type="project" value="UniProtKB-UniRule"/>
</dbReference>
<evidence type="ECO:0000256" key="7">
    <source>
        <dbReference type="HAMAP-Rule" id="MF_01147"/>
    </source>
</evidence>
<dbReference type="UniPathway" id="UPA00664"/>
<evidence type="ECO:0000256" key="2">
    <source>
        <dbReference type="ARBA" id="ARBA00022475"/>
    </source>
</evidence>
<keyword evidence="4 7" id="KW-0812">Transmembrane</keyword>
<evidence type="ECO:0000313" key="9">
    <source>
        <dbReference type="Proteomes" id="UP000234641"/>
    </source>
</evidence>
<dbReference type="AlphaFoldDB" id="A0A2H1J590"/>
<keyword evidence="2 7" id="KW-1003">Cell membrane</keyword>
<comment type="subcellular location">
    <subcellularLocation>
        <location evidence="7">Cell membrane</location>
        <topology evidence="7">Multi-pass membrane protein</topology>
    </subcellularLocation>
</comment>
<protein>
    <recommendedName>
        <fullName evidence="7">Phosphatidylglycerol--prolipoprotein diacylglyceryl transferase</fullName>
        <ecNumber evidence="7">2.5.1.145</ecNumber>
    </recommendedName>
</protein>
<keyword evidence="5 7" id="KW-1133">Transmembrane helix</keyword>
<feature type="transmembrane region" description="Helical" evidence="7">
    <location>
        <begin position="111"/>
        <end position="136"/>
    </location>
</feature>
<accession>A0A2H1J590</accession>
<dbReference type="HAMAP" id="MF_01147">
    <property type="entry name" value="Lgt"/>
    <property type="match status" value="1"/>
</dbReference>
<dbReference type="NCBIfam" id="TIGR00544">
    <property type="entry name" value="lgt"/>
    <property type="match status" value="1"/>
</dbReference>
<reference evidence="8 9" key="1">
    <citation type="submission" date="2017-03" db="EMBL/GenBank/DDBJ databases">
        <authorList>
            <person name="Afonso C.L."/>
            <person name="Miller P.J."/>
            <person name="Scott M.A."/>
            <person name="Spackman E."/>
            <person name="Goraichik I."/>
            <person name="Dimitrov K.M."/>
            <person name="Suarez D.L."/>
            <person name="Swayne D.E."/>
        </authorList>
    </citation>
    <scope>NUCLEOTIDE SEQUENCE [LARGE SCALE GENOMIC DNA]</scope>
    <source>
        <strain evidence="8 9">ATCC 9172</strain>
    </source>
</reference>
<gene>
    <name evidence="7" type="primary">lgt</name>
    <name evidence="8" type="ORF">BLIN9172_01752</name>
</gene>
<dbReference type="Proteomes" id="UP000234641">
    <property type="component" value="Unassembled WGS sequence"/>
</dbReference>
<feature type="transmembrane region" description="Helical" evidence="7">
    <location>
        <begin position="262"/>
        <end position="284"/>
    </location>
</feature>
<evidence type="ECO:0000313" key="8">
    <source>
        <dbReference type="EMBL" id="SMX82554.1"/>
    </source>
</evidence>
<keyword evidence="3 7" id="KW-0808">Transferase</keyword>
<evidence type="ECO:0000256" key="4">
    <source>
        <dbReference type="ARBA" id="ARBA00022692"/>
    </source>
</evidence>
<comment type="function">
    <text evidence="7">Catalyzes the transfer of the diacylglyceryl group from phosphatidylglycerol to the sulfhydryl group of the N-terminal cysteine of a prolipoprotein, the first step in the formation of mature lipoproteins.</text>
</comment>
<feature type="transmembrane region" description="Helical" evidence="7">
    <location>
        <begin position="68"/>
        <end position="91"/>
    </location>
</feature>
<feature type="transmembrane region" description="Helical" evidence="7">
    <location>
        <begin position="148"/>
        <end position="166"/>
    </location>
</feature>
<organism evidence="8 9">
    <name type="scientific">Brevibacterium linens ATCC 9172</name>
    <dbReference type="NCBI Taxonomy" id="1255617"/>
    <lineage>
        <taxon>Bacteria</taxon>
        <taxon>Bacillati</taxon>
        <taxon>Actinomycetota</taxon>
        <taxon>Actinomycetes</taxon>
        <taxon>Micrococcales</taxon>
        <taxon>Brevibacteriaceae</taxon>
        <taxon>Brevibacterium</taxon>
    </lineage>
</organism>
<keyword evidence="6 7" id="KW-0472">Membrane</keyword>
<comment type="pathway">
    <text evidence="7">Protein modification; lipoprotein biosynthesis (diacylglyceryl transfer).</text>
</comment>
<dbReference type="EMBL" id="FXYY01000009">
    <property type="protein sequence ID" value="SMX82554.1"/>
    <property type="molecule type" value="Genomic_DNA"/>
</dbReference>
<dbReference type="InterPro" id="IPR001640">
    <property type="entry name" value="Lgt"/>
</dbReference>
<feature type="binding site" evidence="7">
    <location>
        <position position="164"/>
    </location>
    <ligand>
        <name>a 1,2-diacyl-sn-glycero-3-phospho-(1'-sn-glycerol)</name>
        <dbReference type="ChEBI" id="CHEBI:64716"/>
    </ligand>
</feature>
<sequence>MPAVPTSALLAETPLPHDISAAIPSPSISSFQLGPLTIHFYALCILVGIIIAIVLTNRRLTKRGVEDWQVLDIATLAVPMAIVFARIYHVITHYTDYFGPGRNPWNPFEPGSVWAIWEGGIAIFGSLIGGTLGAWIMCRRLGLKLTTLLDALAPGLILAQACGRFGNWFNQELFGLPTTLPWGLEIDPGNPAIPLGTPPGTLFHPTFLYEVIWNSLGALVLLYLSRHIFFQWGRLFAVYLMWYGAGRIVWESIRLDPSFVILGLRTNVWGAIGAVALGVIIMLVQWKRHPEPEESPFIPGHEPQPAKD</sequence>
<evidence type="ECO:0000256" key="3">
    <source>
        <dbReference type="ARBA" id="ARBA00022679"/>
    </source>
</evidence>
<feature type="transmembrane region" description="Helical" evidence="7">
    <location>
        <begin position="232"/>
        <end position="250"/>
    </location>
</feature>
<evidence type="ECO:0000256" key="6">
    <source>
        <dbReference type="ARBA" id="ARBA00023136"/>
    </source>
</evidence>
<comment type="catalytic activity">
    <reaction evidence="7">
        <text>L-cysteinyl-[prolipoprotein] + a 1,2-diacyl-sn-glycero-3-phospho-(1'-sn-glycerol) = an S-1,2-diacyl-sn-glyceryl-L-cysteinyl-[prolipoprotein] + sn-glycerol 1-phosphate + H(+)</text>
        <dbReference type="Rhea" id="RHEA:56712"/>
        <dbReference type="Rhea" id="RHEA-COMP:14679"/>
        <dbReference type="Rhea" id="RHEA-COMP:14680"/>
        <dbReference type="ChEBI" id="CHEBI:15378"/>
        <dbReference type="ChEBI" id="CHEBI:29950"/>
        <dbReference type="ChEBI" id="CHEBI:57685"/>
        <dbReference type="ChEBI" id="CHEBI:64716"/>
        <dbReference type="ChEBI" id="CHEBI:140658"/>
        <dbReference type="EC" id="2.5.1.145"/>
    </reaction>
</comment>
<dbReference type="PANTHER" id="PTHR30589">
    <property type="entry name" value="PROLIPOPROTEIN DIACYLGLYCERYL TRANSFERASE"/>
    <property type="match status" value="1"/>
</dbReference>
<dbReference type="Pfam" id="PF01790">
    <property type="entry name" value="LGT"/>
    <property type="match status" value="1"/>
</dbReference>
<dbReference type="EC" id="2.5.1.145" evidence="7"/>
<evidence type="ECO:0000256" key="5">
    <source>
        <dbReference type="ARBA" id="ARBA00022989"/>
    </source>
</evidence>
<keyword evidence="8" id="KW-0449">Lipoprotein</keyword>
<proteinExistence type="inferred from homology"/>
<evidence type="ECO:0000256" key="1">
    <source>
        <dbReference type="ARBA" id="ARBA00007150"/>
    </source>
</evidence>
<comment type="similarity">
    <text evidence="1 7">Belongs to the Lgt family.</text>
</comment>
<feature type="transmembrane region" description="Helical" evidence="7">
    <location>
        <begin position="38"/>
        <end position="56"/>
    </location>
</feature>
<dbReference type="GO" id="GO:0005886">
    <property type="term" value="C:plasma membrane"/>
    <property type="evidence" value="ECO:0007669"/>
    <property type="project" value="UniProtKB-SubCell"/>
</dbReference>